<keyword evidence="2" id="KW-1185">Reference proteome</keyword>
<dbReference type="EMBL" id="BMAW01027309">
    <property type="protein sequence ID" value="GFU01541.1"/>
    <property type="molecule type" value="Genomic_DNA"/>
</dbReference>
<comment type="caution">
    <text evidence="1">The sequence shown here is derived from an EMBL/GenBank/DDBJ whole genome shotgun (WGS) entry which is preliminary data.</text>
</comment>
<proteinExistence type="predicted"/>
<organism evidence="1 2">
    <name type="scientific">Nephila pilipes</name>
    <name type="common">Giant wood spider</name>
    <name type="synonym">Nephila maculata</name>
    <dbReference type="NCBI Taxonomy" id="299642"/>
    <lineage>
        <taxon>Eukaryota</taxon>
        <taxon>Metazoa</taxon>
        <taxon>Ecdysozoa</taxon>
        <taxon>Arthropoda</taxon>
        <taxon>Chelicerata</taxon>
        <taxon>Arachnida</taxon>
        <taxon>Araneae</taxon>
        <taxon>Araneomorphae</taxon>
        <taxon>Entelegynae</taxon>
        <taxon>Araneoidea</taxon>
        <taxon>Nephilidae</taxon>
        <taxon>Nephila</taxon>
    </lineage>
</organism>
<evidence type="ECO:0000313" key="1">
    <source>
        <dbReference type="EMBL" id="GFU01541.1"/>
    </source>
</evidence>
<protein>
    <submittedName>
        <fullName evidence="1">Uncharacterized protein</fullName>
    </submittedName>
</protein>
<feature type="non-terminal residue" evidence="1">
    <location>
        <position position="1"/>
    </location>
</feature>
<reference evidence="1" key="1">
    <citation type="submission" date="2020-08" db="EMBL/GenBank/DDBJ databases">
        <title>Multicomponent nature underlies the extraordinary mechanical properties of spider dragline silk.</title>
        <authorList>
            <person name="Kono N."/>
            <person name="Nakamura H."/>
            <person name="Mori M."/>
            <person name="Yoshida Y."/>
            <person name="Ohtoshi R."/>
            <person name="Malay A.D."/>
            <person name="Moran D.A.P."/>
            <person name="Tomita M."/>
            <person name="Numata K."/>
            <person name="Arakawa K."/>
        </authorList>
    </citation>
    <scope>NUCLEOTIDE SEQUENCE</scope>
</reference>
<name>A0A8X6Q1P2_NEPPI</name>
<dbReference type="Proteomes" id="UP000887013">
    <property type="component" value="Unassembled WGS sequence"/>
</dbReference>
<sequence length="63" mass="7060">KALLMSTQLSLARACHGVNGKWFGKKSPCVIVRTGTFRQYGLHDATLRFSVPAMLFRATFPIY</sequence>
<accession>A0A8X6Q1P2</accession>
<dbReference type="AlphaFoldDB" id="A0A8X6Q1P2"/>
<evidence type="ECO:0000313" key="2">
    <source>
        <dbReference type="Proteomes" id="UP000887013"/>
    </source>
</evidence>
<gene>
    <name evidence="1" type="ORF">NPIL_231341</name>
</gene>